<proteinExistence type="inferred from homology"/>
<protein>
    <recommendedName>
        <fullName evidence="6">Phosphotriesterase-related protein</fullName>
    </recommendedName>
</protein>
<keyword evidence="5" id="KW-1185">Reference proteome</keyword>
<evidence type="ECO:0000256" key="3">
    <source>
        <dbReference type="PROSITE-ProRule" id="PRU00679"/>
    </source>
</evidence>
<dbReference type="RefSeq" id="WP_170821216.1">
    <property type="nucleotide sequence ID" value="NZ_JAAOXG010000018.1"/>
</dbReference>
<dbReference type="PANTHER" id="PTHR10819:SF3">
    <property type="entry name" value="PHOSPHOTRIESTERASE-RELATED PROTEIN"/>
    <property type="match status" value="1"/>
</dbReference>
<dbReference type="SUPFAM" id="SSF51556">
    <property type="entry name" value="Metallo-dependent hydrolases"/>
    <property type="match status" value="1"/>
</dbReference>
<organism evidence="4 5">
    <name type="scientific">Lacrimispora defluvii</name>
    <dbReference type="NCBI Taxonomy" id="2719233"/>
    <lineage>
        <taxon>Bacteria</taxon>
        <taxon>Bacillati</taxon>
        <taxon>Bacillota</taxon>
        <taxon>Clostridia</taxon>
        <taxon>Lachnospirales</taxon>
        <taxon>Lachnospiraceae</taxon>
        <taxon>Lacrimispora</taxon>
    </lineage>
</organism>
<evidence type="ECO:0000256" key="1">
    <source>
        <dbReference type="ARBA" id="ARBA00022723"/>
    </source>
</evidence>
<dbReference type="EMBL" id="JAAOXG010000018">
    <property type="protein sequence ID" value="NNJ30004.1"/>
    <property type="molecule type" value="Genomic_DNA"/>
</dbReference>
<dbReference type="InterPro" id="IPR001559">
    <property type="entry name" value="Phosphotriesterase"/>
</dbReference>
<dbReference type="PANTHER" id="PTHR10819">
    <property type="entry name" value="PHOSPHOTRIESTERASE-RELATED"/>
    <property type="match status" value="1"/>
</dbReference>
<keyword evidence="2" id="KW-0378">Hydrolase</keyword>
<sequence length="316" mass="36249">MIYTVRGLIHKEELGITLGHEHFKWESDEFLANSMYFDKKYQLENMESDMNYIIPVMLDIKERGVKSIVEASPPLGGQNVRMLKALSEQTDLHIIACTGWNMTKQLYDVFPGHFEEQLASRWIKDFKEGLDTIDGIIIRPGHIKLLLDKGRLSGVDKAMLIAAVRASKETGIPVHCHIIEAEMVHEVIQVLDGVNADYNKFLWAHADHEANRETVELAAKKGMWIGIDTIRKGKSAWEFELLNYIISLNYSHKVLLSQDYDFYSEGKESMDNHPCTTIFDEFIPYCSANGISRQEIIRMMTENPANFYDVDKNDVD</sequence>
<gene>
    <name evidence="4" type="ORF">G9470_09400</name>
</gene>
<evidence type="ECO:0000313" key="4">
    <source>
        <dbReference type="EMBL" id="NNJ30004.1"/>
    </source>
</evidence>
<dbReference type="InterPro" id="IPR032466">
    <property type="entry name" value="Metal_Hydrolase"/>
</dbReference>
<evidence type="ECO:0008006" key="6">
    <source>
        <dbReference type="Google" id="ProtNLM"/>
    </source>
</evidence>
<evidence type="ECO:0000313" key="5">
    <source>
        <dbReference type="Proteomes" id="UP000539052"/>
    </source>
</evidence>
<name>A0ABX1VQB4_9FIRM</name>
<feature type="modified residue" description="N6-carboxylysine" evidence="3">
    <location>
        <position position="144"/>
    </location>
</feature>
<comment type="caution">
    <text evidence="4">The sequence shown here is derived from an EMBL/GenBank/DDBJ whole genome shotgun (WGS) entry which is preliminary data.</text>
</comment>
<accession>A0ABX1VQB4</accession>
<reference evidence="4 5" key="1">
    <citation type="submission" date="2020-03" db="EMBL/GenBank/DDBJ databases">
        <title>Genome Sequence of industrial isolate, B5A.</title>
        <authorList>
            <person name="Sharma S."/>
            <person name="Patil P.B."/>
            <person name="Korpole S."/>
        </authorList>
    </citation>
    <scope>NUCLEOTIDE SEQUENCE [LARGE SCALE GENOMIC DNA]</scope>
    <source>
        <strain evidence="4 5">PI-S10-B5A</strain>
    </source>
</reference>
<comment type="similarity">
    <text evidence="3">Belongs to the metallo-dependent hydrolases superfamily. Phosphotriesterase family.</text>
</comment>
<keyword evidence="1" id="KW-0479">Metal-binding</keyword>
<evidence type="ECO:0000256" key="2">
    <source>
        <dbReference type="ARBA" id="ARBA00022801"/>
    </source>
</evidence>
<dbReference type="Pfam" id="PF02126">
    <property type="entry name" value="PTE"/>
    <property type="match status" value="1"/>
</dbReference>
<dbReference type="PROSITE" id="PS51347">
    <property type="entry name" value="PHOSPHOTRIESTERASE_2"/>
    <property type="match status" value="1"/>
</dbReference>
<dbReference type="Proteomes" id="UP000539052">
    <property type="component" value="Unassembled WGS sequence"/>
</dbReference>
<dbReference type="Gene3D" id="3.20.20.140">
    <property type="entry name" value="Metal-dependent hydrolases"/>
    <property type="match status" value="1"/>
</dbReference>